<sequence>MSTLKNKVVAITGASGGLGAHLALDAAKKGALPVLFARREDQLKIVQDTILNETGIKAPFYTLDVSDPDSVEQVFTQVLIDQKNVHILVNNAGFGVFEEFADAPWENIEGMFSTNVLGLMACTRAVLPHMLERGSGHIINIASQAGKISTPKSSVYAATKHAVLGFSNGLRLEVAHKGVHVTTVNPGPIATDFFTLADKSGNYVKNIQKFMLQPSHVSQKILEAMQRPVREINLPWWMNIGSTAYQVMPRLVEKLGGKSFRQK</sequence>
<dbReference type="PANTHER" id="PTHR44196">
    <property type="entry name" value="DEHYDROGENASE/REDUCTASE SDR FAMILY MEMBER 7B"/>
    <property type="match status" value="1"/>
</dbReference>
<dbReference type="RefSeq" id="WP_066290709.1">
    <property type="nucleotide sequence ID" value="NZ_CP016761.1"/>
</dbReference>
<dbReference type="STRING" id="255247.ABE41_012330"/>
<keyword evidence="2" id="KW-0560">Oxidoreductase</keyword>
<dbReference type="PANTHER" id="PTHR44196:SF1">
    <property type="entry name" value="DEHYDROGENASE_REDUCTASE SDR FAMILY MEMBER 7B"/>
    <property type="match status" value="1"/>
</dbReference>
<dbReference type="AlphaFoldDB" id="A0A1B1Z628"/>
<dbReference type="PRINTS" id="PR00080">
    <property type="entry name" value="SDRFAMILY"/>
</dbReference>
<organism evidence="4 5">
    <name type="scientific">Fictibacillus arsenicus</name>
    <dbReference type="NCBI Taxonomy" id="255247"/>
    <lineage>
        <taxon>Bacteria</taxon>
        <taxon>Bacillati</taxon>
        <taxon>Bacillota</taxon>
        <taxon>Bacilli</taxon>
        <taxon>Bacillales</taxon>
        <taxon>Fictibacillaceae</taxon>
        <taxon>Fictibacillus</taxon>
    </lineage>
</organism>
<proteinExistence type="inferred from homology"/>
<keyword evidence="5" id="KW-1185">Reference proteome</keyword>
<dbReference type="PIRSF" id="PIRSF000126">
    <property type="entry name" value="11-beta-HSD1"/>
    <property type="match status" value="1"/>
</dbReference>
<evidence type="ECO:0000256" key="3">
    <source>
        <dbReference type="RuleBase" id="RU000363"/>
    </source>
</evidence>
<evidence type="ECO:0000256" key="1">
    <source>
        <dbReference type="ARBA" id="ARBA00006484"/>
    </source>
</evidence>
<dbReference type="PROSITE" id="PS00061">
    <property type="entry name" value="ADH_SHORT"/>
    <property type="match status" value="1"/>
</dbReference>
<dbReference type="GO" id="GO:0016616">
    <property type="term" value="F:oxidoreductase activity, acting on the CH-OH group of donors, NAD or NADP as acceptor"/>
    <property type="evidence" value="ECO:0007669"/>
    <property type="project" value="UniProtKB-ARBA"/>
</dbReference>
<dbReference type="PRINTS" id="PR00081">
    <property type="entry name" value="GDHRDH"/>
</dbReference>
<dbReference type="GO" id="GO:0016020">
    <property type="term" value="C:membrane"/>
    <property type="evidence" value="ECO:0007669"/>
    <property type="project" value="TreeGrafter"/>
</dbReference>
<protein>
    <submittedName>
        <fullName evidence="4">Oxidoreductase</fullName>
    </submittedName>
</protein>
<evidence type="ECO:0000256" key="2">
    <source>
        <dbReference type="ARBA" id="ARBA00023002"/>
    </source>
</evidence>
<dbReference type="Proteomes" id="UP000077412">
    <property type="component" value="Chromosome"/>
</dbReference>
<dbReference type="Pfam" id="PF00106">
    <property type="entry name" value="adh_short"/>
    <property type="match status" value="1"/>
</dbReference>
<dbReference type="EMBL" id="CP016761">
    <property type="protein sequence ID" value="ANX12799.1"/>
    <property type="molecule type" value="Genomic_DNA"/>
</dbReference>
<dbReference type="InterPro" id="IPR002347">
    <property type="entry name" value="SDR_fam"/>
</dbReference>
<evidence type="ECO:0000313" key="4">
    <source>
        <dbReference type="EMBL" id="ANX12799.1"/>
    </source>
</evidence>
<dbReference type="FunFam" id="3.40.50.720:FF:000047">
    <property type="entry name" value="NADP-dependent L-serine/L-allo-threonine dehydrogenase"/>
    <property type="match status" value="1"/>
</dbReference>
<dbReference type="InterPro" id="IPR036291">
    <property type="entry name" value="NAD(P)-bd_dom_sf"/>
</dbReference>
<dbReference type="KEGG" id="far:ABE41_012330"/>
<evidence type="ECO:0000313" key="5">
    <source>
        <dbReference type="Proteomes" id="UP000077412"/>
    </source>
</evidence>
<gene>
    <name evidence="4" type="ORF">ABE41_012330</name>
</gene>
<name>A0A1B1Z628_9BACL</name>
<dbReference type="InterPro" id="IPR020904">
    <property type="entry name" value="Sc_DH/Rdtase_CS"/>
</dbReference>
<comment type="similarity">
    <text evidence="1 3">Belongs to the short-chain dehydrogenases/reductases (SDR) family.</text>
</comment>
<reference evidence="4 5" key="1">
    <citation type="submission" date="2016-08" db="EMBL/GenBank/DDBJ databases">
        <title>Complete genome sequence of Fictibacillus arsenicus G25-54, a strain with toxicity to nematodes and a potential arsenic-resistance activity.</title>
        <authorList>
            <person name="Zheng Z."/>
        </authorList>
    </citation>
    <scope>NUCLEOTIDE SEQUENCE [LARGE SCALE GENOMIC DNA]</scope>
    <source>
        <strain evidence="4 5">G25-54</strain>
    </source>
</reference>
<dbReference type="OrthoDB" id="9793345at2"/>
<dbReference type="SUPFAM" id="SSF51735">
    <property type="entry name" value="NAD(P)-binding Rossmann-fold domains"/>
    <property type="match status" value="1"/>
</dbReference>
<accession>A0A1B1Z628</accession>
<dbReference type="Gene3D" id="3.40.50.720">
    <property type="entry name" value="NAD(P)-binding Rossmann-like Domain"/>
    <property type="match status" value="1"/>
</dbReference>